<dbReference type="AlphaFoldDB" id="A0A6A5VZ70"/>
<keyword evidence="1" id="KW-0732">Signal</keyword>
<dbReference type="CDD" id="cd00866">
    <property type="entry name" value="PEBP_euk"/>
    <property type="match status" value="1"/>
</dbReference>
<dbReference type="SUPFAM" id="SSF49777">
    <property type="entry name" value="PEBP-like"/>
    <property type="match status" value="1"/>
</dbReference>
<name>A0A6A5VZ70_9PLEO</name>
<dbReference type="Pfam" id="PF01161">
    <property type="entry name" value="PBP"/>
    <property type="match status" value="1"/>
</dbReference>
<dbReference type="InterPro" id="IPR008914">
    <property type="entry name" value="PEBP"/>
</dbReference>
<dbReference type="GO" id="GO:0005543">
    <property type="term" value="F:phospholipid binding"/>
    <property type="evidence" value="ECO:0007669"/>
    <property type="project" value="TreeGrafter"/>
</dbReference>
<proteinExistence type="predicted"/>
<dbReference type="Proteomes" id="UP000799779">
    <property type="component" value="Unassembled WGS sequence"/>
</dbReference>
<feature type="chain" id="PRO_5025496211" evidence="1">
    <location>
        <begin position="19"/>
        <end position="236"/>
    </location>
</feature>
<dbReference type="GO" id="GO:0030414">
    <property type="term" value="F:peptidase inhibitor activity"/>
    <property type="evidence" value="ECO:0007669"/>
    <property type="project" value="TreeGrafter"/>
</dbReference>
<organism evidence="2 3">
    <name type="scientific">Amniculicola lignicola CBS 123094</name>
    <dbReference type="NCBI Taxonomy" id="1392246"/>
    <lineage>
        <taxon>Eukaryota</taxon>
        <taxon>Fungi</taxon>
        <taxon>Dikarya</taxon>
        <taxon>Ascomycota</taxon>
        <taxon>Pezizomycotina</taxon>
        <taxon>Dothideomycetes</taxon>
        <taxon>Pleosporomycetidae</taxon>
        <taxon>Pleosporales</taxon>
        <taxon>Amniculicolaceae</taxon>
        <taxon>Amniculicola</taxon>
    </lineage>
</organism>
<evidence type="ECO:0000313" key="3">
    <source>
        <dbReference type="Proteomes" id="UP000799779"/>
    </source>
</evidence>
<dbReference type="PANTHER" id="PTHR11362:SF141">
    <property type="entry name" value="PHOSPHATIDYLETHANOLAMINE-BINDING PROTEIN"/>
    <property type="match status" value="1"/>
</dbReference>
<dbReference type="Gene3D" id="3.90.280.10">
    <property type="entry name" value="PEBP-like"/>
    <property type="match status" value="1"/>
</dbReference>
<protein>
    <submittedName>
        <fullName evidence="2">PEBP-like protein</fullName>
    </submittedName>
</protein>
<dbReference type="EMBL" id="ML977650">
    <property type="protein sequence ID" value="KAF1994833.1"/>
    <property type="molecule type" value="Genomic_DNA"/>
</dbReference>
<reference evidence="2" key="1">
    <citation type="journal article" date="2020" name="Stud. Mycol.">
        <title>101 Dothideomycetes genomes: a test case for predicting lifestyles and emergence of pathogens.</title>
        <authorList>
            <person name="Haridas S."/>
            <person name="Albert R."/>
            <person name="Binder M."/>
            <person name="Bloem J."/>
            <person name="Labutti K."/>
            <person name="Salamov A."/>
            <person name="Andreopoulos B."/>
            <person name="Baker S."/>
            <person name="Barry K."/>
            <person name="Bills G."/>
            <person name="Bluhm B."/>
            <person name="Cannon C."/>
            <person name="Castanera R."/>
            <person name="Culley D."/>
            <person name="Daum C."/>
            <person name="Ezra D."/>
            <person name="Gonzalez J."/>
            <person name="Henrissat B."/>
            <person name="Kuo A."/>
            <person name="Liang C."/>
            <person name="Lipzen A."/>
            <person name="Lutzoni F."/>
            <person name="Magnuson J."/>
            <person name="Mondo S."/>
            <person name="Nolan M."/>
            <person name="Ohm R."/>
            <person name="Pangilinan J."/>
            <person name="Park H.-J."/>
            <person name="Ramirez L."/>
            <person name="Alfaro M."/>
            <person name="Sun H."/>
            <person name="Tritt A."/>
            <person name="Yoshinaga Y."/>
            <person name="Zwiers L.-H."/>
            <person name="Turgeon B."/>
            <person name="Goodwin S."/>
            <person name="Spatafora J."/>
            <person name="Crous P."/>
            <person name="Grigoriev I."/>
        </authorList>
    </citation>
    <scope>NUCLEOTIDE SEQUENCE</scope>
    <source>
        <strain evidence="2">CBS 123094</strain>
    </source>
</reference>
<dbReference type="GO" id="GO:0030162">
    <property type="term" value="P:regulation of proteolysis"/>
    <property type="evidence" value="ECO:0007669"/>
    <property type="project" value="TreeGrafter"/>
</dbReference>
<accession>A0A6A5VZ70</accession>
<dbReference type="PANTHER" id="PTHR11362">
    <property type="entry name" value="PHOSPHATIDYLETHANOLAMINE-BINDING PROTEIN"/>
    <property type="match status" value="1"/>
</dbReference>
<gene>
    <name evidence="2" type="ORF">P154DRAFT_446727</name>
</gene>
<feature type="signal peptide" evidence="1">
    <location>
        <begin position="1"/>
        <end position="18"/>
    </location>
</feature>
<sequence length="236" mass="24466">MLFPSSLFIAALVGATQAQTPPGFKPQVTTKLNVIFNSTSVTKAGELLTKTATATAPNLALTNVNSTSDTYLFIMIDLDVPGAGSNSTRRTLLHAMTTGFKTTTQKLNGTATLLSTTQKGPAAYFGPGPPSTDTIAHRYVQLLFKQPANLNIPATMFAETTSRLNFNIEAFMKTMGLAAPVAGNFFTVDGRNGTQTGSGGRGNSTVVPFTGAAGRVSEGSSVVGLIGVLGAMVLLV</sequence>
<evidence type="ECO:0000256" key="1">
    <source>
        <dbReference type="SAM" id="SignalP"/>
    </source>
</evidence>
<keyword evidence="3" id="KW-1185">Reference proteome</keyword>
<evidence type="ECO:0000313" key="2">
    <source>
        <dbReference type="EMBL" id="KAF1994833.1"/>
    </source>
</evidence>
<dbReference type="OrthoDB" id="2506647at2759"/>
<dbReference type="InterPro" id="IPR036610">
    <property type="entry name" value="PEBP-like_sf"/>
</dbReference>
<dbReference type="GO" id="GO:0046578">
    <property type="term" value="P:regulation of Ras protein signal transduction"/>
    <property type="evidence" value="ECO:0007669"/>
    <property type="project" value="TreeGrafter"/>
</dbReference>
<dbReference type="InterPro" id="IPR035810">
    <property type="entry name" value="PEBP_euk"/>
</dbReference>